<dbReference type="InterPro" id="IPR013126">
    <property type="entry name" value="Hsp_70_fam"/>
</dbReference>
<dbReference type="InterPro" id="IPR029048">
    <property type="entry name" value="HSP70_C_sf"/>
</dbReference>
<dbReference type="GO" id="GO:0005524">
    <property type="term" value="F:ATP binding"/>
    <property type="evidence" value="ECO:0007669"/>
    <property type="project" value="UniProtKB-KW"/>
</dbReference>
<reference evidence="4" key="1">
    <citation type="submission" date="2019-08" db="EMBL/GenBank/DDBJ databases">
        <authorList>
            <person name="Kucharzyk K."/>
            <person name="Murdoch R.W."/>
            <person name="Higgins S."/>
            <person name="Loffler F."/>
        </authorList>
    </citation>
    <scope>NUCLEOTIDE SEQUENCE</scope>
</reference>
<gene>
    <name evidence="4" type="primary">dnaK_28</name>
    <name evidence="4" type="ORF">SDC9_68228</name>
</gene>
<keyword evidence="2" id="KW-0067">ATP-binding</keyword>
<dbReference type="AlphaFoldDB" id="A0A644Y5D3"/>
<feature type="compositionally biased region" description="Low complexity" evidence="3">
    <location>
        <begin position="66"/>
        <end position="84"/>
    </location>
</feature>
<proteinExistence type="predicted"/>
<evidence type="ECO:0000256" key="1">
    <source>
        <dbReference type="ARBA" id="ARBA00022741"/>
    </source>
</evidence>
<comment type="caution">
    <text evidence="4">The sequence shown here is derived from an EMBL/GenBank/DDBJ whole genome shotgun (WGS) entry which is preliminary data.</text>
</comment>
<name>A0A644Y5D3_9ZZZZ</name>
<sequence length="102" mass="10646">MVYQAEKQLKELGDKVDPALKSDLESDIARIKKLLEANDTEALKSAASDFEQKLMKLGEELYKQQAAGAAGQAAGQNPGAAPGAEAGGKKSDDGVVDAEVVD</sequence>
<keyword evidence="1" id="KW-0547">Nucleotide-binding</keyword>
<dbReference type="GO" id="GO:0140662">
    <property type="term" value="F:ATP-dependent protein folding chaperone"/>
    <property type="evidence" value="ECO:0007669"/>
    <property type="project" value="InterPro"/>
</dbReference>
<evidence type="ECO:0000256" key="3">
    <source>
        <dbReference type="SAM" id="MobiDB-lite"/>
    </source>
</evidence>
<evidence type="ECO:0000256" key="2">
    <source>
        <dbReference type="ARBA" id="ARBA00022840"/>
    </source>
</evidence>
<organism evidence="4">
    <name type="scientific">bioreactor metagenome</name>
    <dbReference type="NCBI Taxonomy" id="1076179"/>
    <lineage>
        <taxon>unclassified sequences</taxon>
        <taxon>metagenomes</taxon>
        <taxon>ecological metagenomes</taxon>
    </lineage>
</organism>
<protein>
    <submittedName>
        <fullName evidence="4">Chaperone protein DnaK</fullName>
    </submittedName>
</protein>
<evidence type="ECO:0000313" key="4">
    <source>
        <dbReference type="EMBL" id="MPM21783.1"/>
    </source>
</evidence>
<dbReference type="Gene3D" id="1.20.1270.10">
    <property type="match status" value="1"/>
</dbReference>
<dbReference type="Pfam" id="PF00012">
    <property type="entry name" value="HSP70"/>
    <property type="match status" value="1"/>
</dbReference>
<dbReference type="EMBL" id="VSSQ01003664">
    <property type="protein sequence ID" value="MPM21783.1"/>
    <property type="molecule type" value="Genomic_DNA"/>
</dbReference>
<accession>A0A644Y5D3</accession>
<feature type="region of interest" description="Disordered" evidence="3">
    <location>
        <begin position="66"/>
        <end position="102"/>
    </location>
</feature>